<evidence type="ECO:0000313" key="2">
    <source>
        <dbReference type="EMBL" id="MFN6543016.1"/>
    </source>
</evidence>
<accession>A0ABW9L510</accession>
<keyword evidence="3" id="KW-1185">Reference proteome</keyword>
<dbReference type="GeneID" id="300555956"/>
<dbReference type="InterPro" id="IPR038232">
    <property type="entry name" value="PknH-like_Extracell_sf"/>
</dbReference>
<protein>
    <submittedName>
        <fullName evidence="2">Sensor domain-containing protein</fullName>
    </submittedName>
</protein>
<organism evidence="2 3">
    <name type="scientific">Mycolicibacterium nivoides</name>
    <dbReference type="NCBI Taxonomy" id="2487344"/>
    <lineage>
        <taxon>Bacteria</taxon>
        <taxon>Bacillati</taxon>
        <taxon>Actinomycetota</taxon>
        <taxon>Actinomycetes</taxon>
        <taxon>Mycobacteriales</taxon>
        <taxon>Mycobacteriaceae</taxon>
        <taxon>Mycolicibacterium</taxon>
    </lineage>
</organism>
<dbReference type="RefSeq" id="WP_090431672.1">
    <property type="nucleotide sequence ID" value="NZ_CP034072.1"/>
</dbReference>
<evidence type="ECO:0000259" key="1">
    <source>
        <dbReference type="Pfam" id="PF14032"/>
    </source>
</evidence>
<name>A0ABW9L510_9MYCO</name>
<dbReference type="EMBL" id="JBKBDD010000002">
    <property type="protein sequence ID" value="MFN6543016.1"/>
    <property type="molecule type" value="Genomic_DNA"/>
</dbReference>
<dbReference type="InterPro" id="IPR026954">
    <property type="entry name" value="PknH-like_Extracell"/>
</dbReference>
<dbReference type="Gene3D" id="3.40.1000.70">
    <property type="entry name" value="PknH-like extracellular domain"/>
    <property type="match status" value="1"/>
</dbReference>
<evidence type="ECO:0000313" key="3">
    <source>
        <dbReference type="Proteomes" id="UP001635816"/>
    </source>
</evidence>
<feature type="domain" description="PknH-like extracellular" evidence="1">
    <location>
        <begin position="52"/>
        <end position="234"/>
    </location>
</feature>
<reference evidence="2 3" key="1">
    <citation type="submission" date="2024-12" db="EMBL/GenBank/DDBJ databases">
        <title>The coexistence of Mycolicibacterium septicum and Mycolicibacterium nivoides in clinical samples.</title>
        <authorList>
            <person name="Wang C."/>
            <person name="Feng Y."/>
            <person name="Zong Z."/>
        </authorList>
    </citation>
    <scope>NUCLEOTIDE SEQUENCE [LARGE SCALE GENOMIC DNA]</scope>
    <source>
        <strain evidence="2 3">120309</strain>
    </source>
</reference>
<sequence length="239" mass="25365">MTVPGWARLCTTGVVAAAVLALSLGLSGCVSTVAGVASRDPDEPRWEPMLIEADLDGLLLGVDDLNDIVGSSDLQVSFDSSTLNDNSEAVSDRDCLAAAFGAQELVYQDSGWTAVRDQIVREPGEGNPHWIEQVVVLHSTAEQAQAFVKHSQAIWEGCAGTIVTFDSEDMPQIWSVSDVTADDSSISQMSTPEDSPSGGCHHVLSAASNVVVEAWVCGDDIDQQATEVVREIVAHVRSK</sequence>
<dbReference type="Proteomes" id="UP001635816">
    <property type="component" value="Unassembled WGS sequence"/>
</dbReference>
<gene>
    <name evidence="2" type="ORF">ACK4CT_07470</name>
</gene>
<dbReference type="Pfam" id="PF14032">
    <property type="entry name" value="PknH_C"/>
    <property type="match status" value="1"/>
</dbReference>
<proteinExistence type="predicted"/>
<comment type="caution">
    <text evidence="2">The sequence shown here is derived from an EMBL/GenBank/DDBJ whole genome shotgun (WGS) entry which is preliminary data.</text>
</comment>